<keyword evidence="10" id="KW-1185">Reference proteome</keyword>
<dbReference type="InterPro" id="IPR007691">
    <property type="entry name" value="LpxD"/>
</dbReference>
<evidence type="ECO:0000313" key="10">
    <source>
        <dbReference type="Proteomes" id="UP000010793"/>
    </source>
</evidence>
<evidence type="ECO:0000256" key="3">
    <source>
        <dbReference type="ARBA" id="ARBA00022679"/>
    </source>
</evidence>
<dbReference type="NCBIfam" id="NF002060">
    <property type="entry name" value="PRK00892.1"/>
    <property type="match status" value="1"/>
</dbReference>
<dbReference type="PANTHER" id="PTHR43378:SF2">
    <property type="entry name" value="UDP-3-O-ACYLGLUCOSAMINE N-ACYLTRANSFERASE 1, MITOCHONDRIAL-RELATED"/>
    <property type="match status" value="1"/>
</dbReference>
<evidence type="ECO:0000256" key="4">
    <source>
        <dbReference type="ARBA" id="ARBA00022737"/>
    </source>
</evidence>
<comment type="similarity">
    <text evidence="7">Belongs to the transferase hexapeptide repeat family. LpxD subfamily.</text>
</comment>
<evidence type="ECO:0000256" key="1">
    <source>
        <dbReference type="ARBA" id="ARBA00022516"/>
    </source>
</evidence>
<dbReference type="GO" id="GO:0103118">
    <property type="term" value="F:UDP-3-O-[(3R)-3-hydroxyacyl]-glucosamine N-acyltransferase activity"/>
    <property type="evidence" value="ECO:0007669"/>
    <property type="project" value="UniProtKB-EC"/>
</dbReference>
<dbReference type="KEGG" id="bpip:BPP43_07300"/>
<dbReference type="InterPro" id="IPR018357">
    <property type="entry name" value="Hexapep_transf_CS"/>
</dbReference>
<dbReference type="UniPathway" id="UPA00973"/>
<comment type="pathway">
    <text evidence="7">Bacterial outer membrane biogenesis; LPS lipid A biosynthesis.</text>
</comment>
<name>A0A3B6VLQ0_BRAPL</name>
<evidence type="ECO:0000256" key="7">
    <source>
        <dbReference type="HAMAP-Rule" id="MF_00523"/>
    </source>
</evidence>
<evidence type="ECO:0000313" key="9">
    <source>
        <dbReference type="EMBL" id="AGA66688.1"/>
    </source>
</evidence>
<dbReference type="EC" id="2.3.1.191" evidence="7"/>
<comment type="subunit">
    <text evidence="7">Homotrimer.</text>
</comment>
<dbReference type="Proteomes" id="UP000010793">
    <property type="component" value="Chromosome"/>
</dbReference>
<reference evidence="9 10" key="1">
    <citation type="journal article" date="2013" name="Genome Announc.">
        <title>Complete Genome Sequence of the Porcine Strain Brachyspira pilosicoli P43/6/78(T.).</title>
        <authorList>
            <person name="Lin C."/>
            <person name="den Bakker H.C."/>
            <person name="Suzuki H."/>
            <person name="Lefebure T."/>
            <person name="Ponnala L."/>
            <person name="Sun Q."/>
            <person name="Stanhope M.J."/>
            <person name="Wiedmann M."/>
            <person name="Duhamel G.E."/>
        </authorList>
    </citation>
    <scope>NUCLEOTIDE SEQUENCE [LARGE SCALE GENOMIC DNA]</scope>
    <source>
        <strain evidence="9 10">P43/6/78</strain>
    </source>
</reference>
<keyword evidence="5 7" id="KW-0443">Lipid metabolism</keyword>
<evidence type="ECO:0000259" key="8">
    <source>
        <dbReference type="Pfam" id="PF04613"/>
    </source>
</evidence>
<dbReference type="PANTHER" id="PTHR43378">
    <property type="entry name" value="UDP-3-O-ACYLGLUCOSAMINE N-ACYLTRANSFERASE"/>
    <property type="match status" value="1"/>
</dbReference>
<dbReference type="Gene3D" id="3.40.1390.10">
    <property type="entry name" value="MurE/MurF, N-terminal domain"/>
    <property type="match status" value="1"/>
</dbReference>
<dbReference type="CDD" id="cd03352">
    <property type="entry name" value="LbH_LpxD"/>
    <property type="match status" value="1"/>
</dbReference>
<dbReference type="EMBL" id="CP002873">
    <property type="protein sequence ID" value="AGA66688.1"/>
    <property type="molecule type" value="Genomic_DNA"/>
</dbReference>
<comment type="catalytic activity">
    <reaction evidence="7">
        <text>a UDP-3-O-[(3R)-3-hydroxyacyl]-alpha-D-glucosamine + a (3R)-hydroxyacyl-[ACP] = a UDP-2-N,3-O-bis[(3R)-3-hydroxyacyl]-alpha-D-glucosamine + holo-[ACP] + H(+)</text>
        <dbReference type="Rhea" id="RHEA:53836"/>
        <dbReference type="Rhea" id="RHEA-COMP:9685"/>
        <dbReference type="Rhea" id="RHEA-COMP:9945"/>
        <dbReference type="ChEBI" id="CHEBI:15378"/>
        <dbReference type="ChEBI" id="CHEBI:64479"/>
        <dbReference type="ChEBI" id="CHEBI:78827"/>
        <dbReference type="ChEBI" id="CHEBI:137740"/>
        <dbReference type="ChEBI" id="CHEBI:137748"/>
        <dbReference type="EC" id="2.3.1.191"/>
    </reaction>
</comment>
<organism evidence="9 10">
    <name type="scientific">Brachyspira pilosicoli P43/6/78</name>
    <dbReference type="NCBI Taxonomy" id="1042417"/>
    <lineage>
        <taxon>Bacteria</taxon>
        <taxon>Pseudomonadati</taxon>
        <taxon>Spirochaetota</taxon>
        <taxon>Spirochaetia</taxon>
        <taxon>Brachyspirales</taxon>
        <taxon>Brachyspiraceae</taxon>
        <taxon>Brachyspira</taxon>
    </lineage>
</organism>
<dbReference type="Pfam" id="PF00132">
    <property type="entry name" value="Hexapep"/>
    <property type="match status" value="3"/>
</dbReference>
<comment type="function">
    <text evidence="7">Catalyzes the N-acylation of UDP-3-O-acylglucosamine using 3-hydroxyacyl-ACP as the acyl donor. Is involved in the biosynthesis of lipid A, a phosphorylated glycolipid that anchors the lipopolysaccharide to the outer membrane of the cell.</text>
</comment>
<dbReference type="InterPro" id="IPR011004">
    <property type="entry name" value="Trimer_LpxA-like_sf"/>
</dbReference>
<dbReference type="GO" id="GO:0016410">
    <property type="term" value="F:N-acyltransferase activity"/>
    <property type="evidence" value="ECO:0007669"/>
    <property type="project" value="InterPro"/>
</dbReference>
<dbReference type="InterPro" id="IPR001451">
    <property type="entry name" value="Hexapep"/>
</dbReference>
<sequence>MNIKDISKFLNAIKILGDDNINITTLSPINDISEGSIVCVDNNKYIETALNSKASAIILREDLANTIEDFKKKTAIIHANPKEAFIKLLYILFEDKKYPLGTVESTAVIKDNAKIDKETYIGDNAHIGKNVKIAKGSVIESGVFLGDDVEIGENCIIHSNVSIHDRCIIKNNVIIGSSTVIGNDGFGFFEVNGKQMKIPQRGNVVIENDVEIGANVCIDRATLGSTIIREGVKIDNLVQIAHNCDIGEHSIIVSQVGIAGSSKLGHHCVLAGQVGLADHVTLGDRVILGGQSGVMSNVKIESNSIMLGSPAQNINREKLKMIAEQKLPELISLVEERFDVKIRRAK</sequence>
<evidence type="ECO:0000256" key="2">
    <source>
        <dbReference type="ARBA" id="ARBA00022556"/>
    </source>
</evidence>
<feature type="domain" description="UDP-3-O-[3-hydroxymyristoyl] glucosamine N-acyltransferase non-repeat region" evidence="8">
    <location>
        <begin position="21"/>
        <end position="89"/>
    </location>
</feature>
<dbReference type="HAMAP" id="MF_00523">
    <property type="entry name" value="LpxD"/>
    <property type="match status" value="1"/>
</dbReference>
<keyword evidence="4 7" id="KW-0677">Repeat</keyword>
<feature type="active site" description="Proton acceptor" evidence="7">
    <location>
        <position position="242"/>
    </location>
</feature>
<dbReference type="SUPFAM" id="SSF51161">
    <property type="entry name" value="Trimeric LpxA-like enzymes"/>
    <property type="match status" value="1"/>
</dbReference>
<dbReference type="PROSITE" id="PS00101">
    <property type="entry name" value="HEXAPEP_TRANSFERASES"/>
    <property type="match status" value="4"/>
</dbReference>
<keyword evidence="2 7" id="KW-0441">Lipid A biosynthesis</keyword>
<dbReference type="Pfam" id="PF04613">
    <property type="entry name" value="LpxD"/>
    <property type="match status" value="1"/>
</dbReference>
<dbReference type="RefSeq" id="WP_014936734.1">
    <property type="nucleotide sequence ID" value="NC_019908.1"/>
</dbReference>
<dbReference type="AlphaFoldDB" id="A0A3B6VLQ0"/>
<dbReference type="GO" id="GO:0016020">
    <property type="term" value="C:membrane"/>
    <property type="evidence" value="ECO:0007669"/>
    <property type="project" value="GOC"/>
</dbReference>
<dbReference type="InterPro" id="IPR020573">
    <property type="entry name" value="UDP_GlcNAc_AcTrfase_non-rep"/>
</dbReference>
<dbReference type="GO" id="GO:0009245">
    <property type="term" value="P:lipid A biosynthetic process"/>
    <property type="evidence" value="ECO:0007669"/>
    <property type="project" value="UniProtKB-UniRule"/>
</dbReference>
<accession>A0A3B6VLQ0</accession>
<evidence type="ECO:0000256" key="6">
    <source>
        <dbReference type="ARBA" id="ARBA00023315"/>
    </source>
</evidence>
<evidence type="ECO:0000256" key="5">
    <source>
        <dbReference type="ARBA" id="ARBA00023098"/>
    </source>
</evidence>
<keyword evidence="3 7" id="KW-0808">Transferase</keyword>
<proteinExistence type="inferred from homology"/>
<dbReference type="Gene3D" id="2.160.10.10">
    <property type="entry name" value="Hexapeptide repeat proteins"/>
    <property type="match status" value="1"/>
</dbReference>
<keyword evidence="6 7" id="KW-0012">Acyltransferase</keyword>
<keyword evidence="1 7" id="KW-0444">Lipid biosynthesis</keyword>
<protein>
    <recommendedName>
        <fullName evidence="7">UDP-3-O-acylglucosamine N-acyltransferase</fullName>
        <ecNumber evidence="7">2.3.1.191</ecNumber>
    </recommendedName>
</protein>
<dbReference type="NCBIfam" id="TIGR01853">
    <property type="entry name" value="lipid_A_lpxD"/>
    <property type="match status" value="1"/>
</dbReference>
<gene>
    <name evidence="7" type="primary">lpxD</name>
    <name evidence="9" type="ORF">BPP43_07300</name>
</gene>